<protein>
    <submittedName>
        <fullName evidence="2">Uncharacterized protein</fullName>
    </submittedName>
</protein>
<dbReference type="AlphaFoldDB" id="A0A4C1SPX8"/>
<evidence type="ECO:0000313" key="3">
    <source>
        <dbReference type="Proteomes" id="UP000299102"/>
    </source>
</evidence>
<gene>
    <name evidence="2" type="ORF">EVAR_2694_1</name>
</gene>
<keyword evidence="3" id="KW-1185">Reference proteome</keyword>
<sequence>MRLLAAPLFCIERSDGRGSELEVNNQSRRFCHTSHVHIVVYVRQQRMMFVRVLVRSRRLTSYCFIALGFALFLLLAGEYWPGKLQIDKLLLHCSWLHALFLLLAGGQQPKQTRFCHTSHVHIVVYVRQQRGRLDSTGQESRRLTSNYIIALGFTRCSFLLAGGQQPKQARFCHTSHVHIIVYDRWNSSRKSGTDLRLGVRALLIIARLTVDEKKVQWRWFPCTVELSDEERYRLETWRTGAAHHRSTDCGREMP</sequence>
<dbReference type="EMBL" id="BGZK01000009">
    <property type="protein sequence ID" value="GBP03288.1"/>
    <property type="molecule type" value="Genomic_DNA"/>
</dbReference>
<name>A0A4C1SPX8_EUMVA</name>
<keyword evidence="1" id="KW-0472">Membrane</keyword>
<proteinExistence type="predicted"/>
<evidence type="ECO:0000256" key="1">
    <source>
        <dbReference type="SAM" id="Phobius"/>
    </source>
</evidence>
<keyword evidence="1" id="KW-1133">Transmembrane helix</keyword>
<dbReference type="Proteomes" id="UP000299102">
    <property type="component" value="Unassembled WGS sequence"/>
</dbReference>
<comment type="caution">
    <text evidence="2">The sequence shown here is derived from an EMBL/GenBank/DDBJ whole genome shotgun (WGS) entry which is preliminary data.</text>
</comment>
<accession>A0A4C1SPX8</accession>
<organism evidence="2 3">
    <name type="scientific">Eumeta variegata</name>
    <name type="common">Bagworm moth</name>
    <name type="synonym">Eumeta japonica</name>
    <dbReference type="NCBI Taxonomy" id="151549"/>
    <lineage>
        <taxon>Eukaryota</taxon>
        <taxon>Metazoa</taxon>
        <taxon>Ecdysozoa</taxon>
        <taxon>Arthropoda</taxon>
        <taxon>Hexapoda</taxon>
        <taxon>Insecta</taxon>
        <taxon>Pterygota</taxon>
        <taxon>Neoptera</taxon>
        <taxon>Endopterygota</taxon>
        <taxon>Lepidoptera</taxon>
        <taxon>Glossata</taxon>
        <taxon>Ditrysia</taxon>
        <taxon>Tineoidea</taxon>
        <taxon>Psychidae</taxon>
        <taxon>Oiketicinae</taxon>
        <taxon>Eumeta</taxon>
    </lineage>
</organism>
<reference evidence="2 3" key="1">
    <citation type="journal article" date="2019" name="Commun. Biol.">
        <title>The bagworm genome reveals a unique fibroin gene that provides high tensile strength.</title>
        <authorList>
            <person name="Kono N."/>
            <person name="Nakamura H."/>
            <person name="Ohtoshi R."/>
            <person name="Tomita M."/>
            <person name="Numata K."/>
            <person name="Arakawa K."/>
        </authorList>
    </citation>
    <scope>NUCLEOTIDE SEQUENCE [LARGE SCALE GENOMIC DNA]</scope>
</reference>
<evidence type="ECO:0000313" key="2">
    <source>
        <dbReference type="EMBL" id="GBP03288.1"/>
    </source>
</evidence>
<feature type="transmembrane region" description="Helical" evidence="1">
    <location>
        <begin position="59"/>
        <end position="77"/>
    </location>
</feature>
<keyword evidence="1" id="KW-0812">Transmembrane</keyword>